<organism evidence="3 4">
    <name type="scientific">Apiospora saccharicola</name>
    <dbReference type="NCBI Taxonomy" id="335842"/>
    <lineage>
        <taxon>Eukaryota</taxon>
        <taxon>Fungi</taxon>
        <taxon>Dikarya</taxon>
        <taxon>Ascomycota</taxon>
        <taxon>Pezizomycotina</taxon>
        <taxon>Sordariomycetes</taxon>
        <taxon>Xylariomycetidae</taxon>
        <taxon>Amphisphaeriales</taxon>
        <taxon>Apiosporaceae</taxon>
        <taxon>Apiospora</taxon>
    </lineage>
</organism>
<feature type="domain" description="Beta-lactamase-related" evidence="2">
    <location>
        <begin position="93"/>
        <end position="374"/>
    </location>
</feature>
<dbReference type="InterPro" id="IPR012338">
    <property type="entry name" value="Beta-lactam/transpept-like"/>
</dbReference>
<gene>
    <name evidence="3" type="ORF">PG996_002750</name>
</gene>
<dbReference type="InterPro" id="IPR001466">
    <property type="entry name" value="Beta-lactam-related"/>
</dbReference>
<dbReference type="PANTHER" id="PTHR22935">
    <property type="entry name" value="PENICILLIN-BINDING PROTEIN"/>
    <property type="match status" value="1"/>
</dbReference>
<sequence length="413" mass="44773">MIGLSLCSSVGAQSNDILYSACPLIGAYSPATFTRSSEPFKKLSADFIKTFNQLIGKGDSDDYGPITPNTTSFTAMKEYPTFIEYHYTSPQDQLDTGTKLTSDTKLPVGDLTMVFTVYAWLIKMGDTWDTPITQYLPELKMASKWGGVAWEEVTIGSLARHMSGLIRQTEACTIGEECEWKTFAEKLAVDPFVFHPDTTPIVWYTAFQLLAFAMARHSGVGEYSTVLQGAVLGPLDMTSSGLLSPEMKDVFAFMYFNTEQQGEPAAISLISTVADLARAGNAMLGSHLLPPAVNRRWLHHSVDTSNLRKGVGRPWEINRAGGSAISPIVDVWTKSGSLGSHYASYFGLAPDFDVGFAILAHDGGGGARDGNRPLDLNQCLRGRGQRGAGGLAVHDRGGDGGALRRHLSGRQRE</sequence>
<evidence type="ECO:0000313" key="3">
    <source>
        <dbReference type="EMBL" id="KAK8083969.1"/>
    </source>
</evidence>
<reference evidence="3 4" key="1">
    <citation type="submission" date="2023-01" db="EMBL/GenBank/DDBJ databases">
        <title>Analysis of 21 Apiospora genomes using comparative genomics revels a genus with tremendous synthesis potential of carbohydrate active enzymes and secondary metabolites.</title>
        <authorList>
            <person name="Sorensen T."/>
        </authorList>
    </citation>
    <scope>NUCLEOTIDE SEQUENCE [LARGE SCALE GENOMIC DNA]</scope>
    <source>
        <strain evidence="3 4">CBS 83171</strain>
    </source>
</reference>
<proteinExistence type="predicted"/>
<comment type="caution">
    <text evidence="3">The sequence shown here is derived from an EMBL/GenBank/DDBJ whole genome shotgun (WGS) entry which is preliminary data.</text>
</comment>
<dbReference type="EMBL" id="JAQQWM010000001">
    <property type="protein sequence ID" value="KAK8083969.1"/>
    <property type="molecule type" value="Genomic_DNA"/>
</dbReference>
<dbReference type="InterPro" id="IPR051478">
    <property type="entry name" value="Beta-lactamase-like_AB/R"/>
</dbReference>
<keyword evidence="4" id="KW-1185">Reference proteome</keyword>
<dbReference type="Proteomes" id="UP001446871">
    <property type="component" value="Unassembled WGS sequence"/>
</dbReference>
<accession>A0ABR1WKD9</accession>
<evidence type="ECO:0000259" key="2">
    <source>
        <dbReference type="Pfam" id="PF00144"/>
    </source>
</evidence>
<feature type="region of interest" description="Disordered" evidence="1">
    <location>
        <begin position="385"/>
        <end position="413"/>
    </location>
</feature>
<dbReference type="PANTHER" id="PTHR22935:SF97">
    <property type="entry name" value="BETA-LACTAMASE-RELATED DOMAIN-CONTAINING PROTEIN"/>
    <property type="match status" value="1"/>
</dbReference>
<feature type="compositionally biased region" description="Basic residues" evidence="1">
    <location>
        <begin position="403"/>
        <end position="413"/>
    </location>
</feature>
<protein>
    <recommendedName>
        <fullName evidence="2">Beta-lactamase-related domain-containing protein</fullName>
    </recommendedName>
</protein>
<dbReference type="SUPFAM" id="SSF56601">
    <property type="entry name" value="beta-lactamase/transpeptidase-like"/>
    <property type="match status" value="1"/>
</dbReference>
<evidence type="ECO:0000313" key="4">
    <source>
        <dbReference type="Proteomes" id="UP001446871"/>
    </source>
</evidence>
<dbReference type="Gene3D" id="3.40.710.10">
    <property type="entry name" value="DD-peptidase/beta-lactamase superfamily"/>
    <property type="match status" value="1"/>
</dbReference>
<dbReference type="Pfam" id="PF00144">
    <property type="entry name" value="Beta-lactamase"/>
    <property type="match status" value="1"/>
</dbReference>
<evidence type="ECO:0000256" key="1">
    <source>
        <dbReference type="SAM" id="MobiDB-lite"/>
    </source>
</evidence>
<name>A0ABR1WKD9_9PEZI</name>